<dbReference type="SUPFAM" id="SSF53383">
    <property type="entry name" value="PLP-dependent transferases"/>
    <property type="match status" value="1"/>
</dbReference>
<dbReference type="InterPro" id="IPR005861">
    <property type="entry name" value="HisP_aminotrans"/>
</dbReference>
<evidence type="ECO:0000256" key="7">
    <source>
        <dbReference type="ARBA" id="ARBA00023102"/>
    </source>
</evidence>
<dbReference type="InterPro" id="IPR015424">
    <property type="entry name" value="PyrdxlP-dep_Trfase"/>
</dbReference>
<feature type="domain" description="Aminotransferase class I/classII large" evidence="10">
    <location>
        <begin position="30"/>
        <end position="354"/>
    </location>
</feature>
<comment type="subunit">
    <text evidence="3 9">Homodimer.</text>
</comment>
<evidence type="ECO:0000256" key="2">
    <source>
        <dbReference type="ARBA" id="ARBA00005011"/>
    </source>
</evidence>
<dbReference type="InterPro" id="IPR015421">
    <property type="entry name" value="PyrdxlP-dep_Trfase_major"/>
</dbReference>
<reference evidence="12" key="1">
    <citation type="journal article" date="2019" name="Int. J. Syst. Evol. Microbiol.">
        <title>The Global Catalogue of Microorganisms (GCM) 10K type strain sequencing project: providing services to taxonomists for standard genome sequencing and annotation.</title>
        <authorList>
            <consortium name="The Broad Institute Genomics Platform"/>
            <consortium name="The Broad Institute Genome Sequencing Center for Infectious Disease"/>
            <person name="Wu L."/>
            <person name="Ma J."/>
        </authorList>
    </citation>
    <scope>NUCLEOTIDE SEQUENCE [LARGE SCALE GENOMIC DNA]</scope>
    <source>
        <strain evidence="12">KCTC 3913</strain>
    </source>
</reference>
<dbReference type="InterPro" id="IPR015422">
    <property type="entry name" value="PyrdxlP-dep_Trfase_small"/>
</dbReference>
<dbReference type="Proteomes" id="UP001597506">
    <property type="component" value="Unassembled WGS sequence"/>
</dbReference>
<evidence type="ECO:0000256" key="6">
    <source>
        <dbReference type="ARBA" id="ARBA00022898"/>
    </source>
</evidence>
<dbReference type="PROSITE" id="PS00599">
    <property type="entry name" value="AA_TRANSFER_CLASS_2"/>
    <property type="match status" value="1"/>
</dbReference>
<evidence type="ECO:0000256" key="4">
    <source>
        <dbReference type="ARBA" id="ARBA00022576"/>
    </source>
</evidence>
<dbReference type="EC" id="2.6.1.9" evidence="9"/>
<dbReference type="RefSeq" id="WP_377932330.1">
    <property type="nucleotide sequence ID" value="NZ_JBHUMF010000004.1"/>
</dbReference>
<dbReference type="CDD" id="cd00609">
    <property type="entry name" value="AAT_like"/>
    <property type="match status" value="1"/>
</dbReference>
<keyword evidence="12" id="KW-1185">Reference proteome</keyword>
<name>A0ABW5RMX2_9BACI</name>
<dbReference type="Pfam" id="PF00155">
    <property type="entry name" value="Aminotran_1_2"/>
    <property type="match status" value="1"/>
</dbReference>
<dbReference type="InterPro" id="IPR050106">
    <property type="entry name" value="HistidinolP_aminotransfase"/>
</dbReference>
<evidence type="ECO:0000259" key="10">
    <source>
        <dbReference type="Pfam" id="PF00155"/>
    </source>
</evidence>
<evidence type="ECO:0000313" key="11">
    <source>
        <dbReference type="EMBL" id="MFD2679504.1"/>
    </source>
</evidence>
<dbReference type="InterPro" id="IPR001917">
    <property type="entry name" value="Aminotrans_II_pyridoxalP_BS"/>
</dbReference>
<keyword evidence="4 9" id="KW-0032">Aminotransferase</keyword>
<comment type="pathway">
    <text evidence="2 9">Amino-acid biosynthesis; L-histidine biosynthesis; L-histidine from 5-phospho-alpha-D-ribose 1-diphosphate: step 7/9.</text>
</comment>
<comment type="cofactor">
    <cofactor evidence="1 9">
        <name>pyridoxal 5'-phosphate</name>
        <dbReference type="ChEBI" id="CHEBI:597326"/>
    </cofactor>
</comment>
<keyword evidence="9" id="KW-0028">Amino-acid biosynthesis</keyword>
<dbReference type="Gene3D" id="3.90.1150.10">
    <property type="entry name" value="Aspartate Aminotransferase, domain 1"/>
    <property type="match status" value="1"/>
</dbReference>
<gene>
    <name evidence="9 11" type="primary">hisC</name>
    <name evidence="11" type="ORF">ACFSUL_01940</name>
</gene>
<sequence length="368" mass="41464">MKWKSQLENLKAYQPGKTMEDVKEMFGLEKVTKLASNENPFGCSGLVRKFLQEAALSPNIYPDGYAKTLRFALADHLSVKPTQLLFGNGSDEVIQIISKALLTRDNNTVMATPTFPQYKHNAIVEGAEVREVSLDQNGKHQLTKMLEAIDESTSVVWLCSPNNPSGEYIRNMELIEFLDNVPEHVLVVLDEAYYEYVVADDYYDALQLLKDYPQLLITRTFSKAYGLAGFRVGYGIASEEIIAMLEPVREPFNVNTLGQGAVVAALQDQQFIEKCVGENRKGLEQYYEFCKTEGLNYFPSQGNFILIDFKMDGDEVFQYLMSKGFIVRSGQALGYPTCVRVTVGSQQENEKVIEVMKGFLATKKNRIV</sequence>
<protein>
    <recommendedName>
        <fullName evidence="9">Histidinol-phosphate aminotransferase</fullName>
        <ecNumber evidence="9">2.6.1.9</ecNumber>
    </recommendedName>
    <alternativeName>
        <fullName evidence="9">Imidazole acetol-phosphate transaminase</fullName>
    </alternativeName>
</protein>
<feature type="modified residue" description="N6-(pyridoxal phosphate)lysine" evidence="9">
    <location>
        <position position="223"/>
    </location>
</feature>
<dbReference type="NCBIfam" id="TIGR01141">
    <property type="entry name" value="hisC"/>
    <property type="match status" value="1"/>
</dbReference>
<comment type="catalytic activity">
    <reaction evidence="8 9">
        <text>L-histidinol phosphate + 2-oxoglutarate = 3-(imidazol-4-yl)-2-oxopropyl phosphate + L-glutamate</text>
        <dbReference type="Rhea" id="RHEA:23744"/>
        <dbReference type="ChEBI" id="CHEBI:16810"/>
        <dbReference type="ChEBI" id="CHEBI:29985"/>
        <dbReference type="ChEBI" id="CHEBI:57766"/>
        <dbReference type="ChEBI" id="CHEBI:57980"/>
        <dbReference type="EC" id="2.6.1.9"/>
    </reaction>
</comment>
<proteinExistence type="inferred from homology"/>
<evidence type="ECO:0000256" key="3">
    <source>
        <dbReference type="ARBA" id="ARBA00011738"/>
    </source>
</evidence>
<keyword evidence="7 9" id="KW-0368">Histidine biosynthesis</keyword>
<organism evidence="11 12">
    <name type="scientific">Bacillus seohaeanensis</name>
    <dbReference type="NCBI Taxonomy" id="284580"/>
    <lineage>
        <taxon>Bacteria</taxon>
        <taxon>Bacillati</taxon>
        <taxon>Bacillota</taxon>
        <taxon>Bacilli</taxon>
        <taxon>Bacillales</taxon>
        <taxon>Bacillaceae</taxon>
        <taxon>Bacillus</taxon>
    </lineage>
</organism>
<dbReference type="Gene3D" id="3.40.640.10">
    <property type="entry name" value="Type I PLP-dependent aspartate aminotransferase-like (Major domain)"/>
    <property type="match status" value="1"/>
</dbReference>
<dbReference type="PANTHER" id="PTHR43643">
    <property type="entry name" value="HISTIDINOL-PHOSPHATE AMINOTRANSFERASE 2"/>
    <property type="match status" value="1"/>
</dbReference>
<evidence type="ECO:0000256" key="9">
    <source>
        <dbReference type="HAMAP-Rule" id="MF_01023"/>
    </source>
</evidence>
<dbReference type="GO" id="GO:0004400">
    <property type="term" value="F:histidinol-phosphate transaminase activity"/>
    <property type="evidence" value="ECO:0007669"/>
    <property type="project" value="UniProtKB-EC"/>
</dbReference>
<evidence type="ECO:0000313" key="12">
    <source>
        <dbReference type="Proteomes" id="UP001597506"/>
    </source>
</evidence>
<dbReference type="HAMAP" id="MF_01023">
    <property type="entry name" value="HisC_aminotrans_2"/>
    <property type="match status" value="1"/>
</dbReference>
<keyword evidence="6 9" id="KW-0663">Pyridoxal phosphate</keyword>
<dbReference type="PANTHER" id="PTHR43643:SF3">
    <property type="entry name" value="HISTIDINOL-PHOSPHATE AMINOTRANSFERASE"/>
    <property type="match status" value="1"/>
</dbReference>
<evidence type="ECO:0000256" key="5">
    <source>
        <dbReference type="ARBA" id="ARBA00022679"/>
    </source>
</evidence>
<comment type="similarity">
    <text evidence="9">Belongs to the class-II pyridoxal-phosphate-dependent aminotransferase family. Histidinol-phosphate aminotransferase subfamily.</text>
</comment>
<dbReference type="EMBL" id="JBHUMF010000004">
    <property type="protein sequence ID" value="MFD2679504.1"/>
    <property type="molecule type" value="Genomic_DNA"/>
</dbReference>
<evidence type="ECO:0000256" key="1">
    <source>
        <dbReference type="ARBA" id="ARBA00001933"/>
    </source>
</evidence>
<accession>A0ABW5RMX2</accession>
<evidence type="ECO:0000256" key="8">
    <source>
        <dbReference type="ARBA" id="ARBA00047481"/>
    </source>
</evidence>
<keyword evidence="5 9" id="KW-0808">Transferase</keyword>
<dbReference type="InterPro" id="IPR004839">
    <property type="entry name" value="Aminotransferase_I/II_large"/>
</dbReference>
<comment type="caution">
    <text evidence="11">The sequence shown here is derived from an EMBL/GenBank/DDBJ whole genome shotgun (WGS) entry which is preliminary data.</text>
</comment>